<proteinExistence type="predicted"/>
<comment type="caution">
    <text evidence="1">The sequence shown here is derived from an EMBL/GenBank/DDBJ whole genome shotgun (WGS) entry which is preliminary data.</text>
</comment>
<sequence>MSNLPDEILTGSVSQLAYNIASHLRGNGVNGLGPCLMFNSVEGFVHQANSEGVISGLVSEVVANGVMGDGGSVSVAEVVGNGVIVGENVGNGVNESVQEVLDNGTMVNGVGRFSSQVMNNVSGLVSQVNVVASGVMENGFVEEVANGVMENSVSDASMRAINNGVAGASSSSLGDVANGVMGNGVGRAGARVMNNGDARVHSFSLGGAADGSAPRVNRDRLLRNNNQEIHKDIASLREYRSIANGLRVVVRRRRQRIDRLEALGDFSEAADIIRFWERMQLKDVEKGTRALLMMRETEDKIREKARFILNLRGVVVD</sequence>
<accession>A0ABQ5DNY0</accession>
<reference evidence="1" key="2">
    <citation type="submission" date="2022-01" db="EMBL/GenBank/DDBJ databases">
        <authorList>
            <person name="Yamashiro T."/>
            <person name="Shiraishi A."/>
            <person name="Satake H."/>
            <person name="Nakayama K."/>
        </authorList>
    </citation>
    <scope>NUCLEOTIDE SEQUENCE</scope>
</reference>
<evidence type="ECO:0000313" key="1">
    <source>
        <dbReference type="EMBL" id="GJT40583.1"/>
    </source>
</evidence>
<name>A0ABQ5DNY0_9ASTR</name>
<organism evidence="1 2">
    <name type="scientific">Tanacetum coccineum</name>
    <dbReference type="NCBI Taxonomy" id="301880"/>
    <lineage>
        <taxon>Eukaryota</taxon>
        <taxon>Viridiplantae</taxon>
        <taxon>Streptophyta</taxon>
        <taxon>Embryophyta</taxon>
        <taxon>Tracheophyta</taxon>
        <taxon>Spermatophyta</taxon>
        <taxon>Magnoliopsida</taxon>
        <taxon>eudicotyledons</taxon>
        <taxon>Gunneridae</taxon>
        <taxon>Pentapetalae</taxon>
        <taxon>asterids</taxon>
        <taxon>campanulids</taxon>
        <taxon>Asterales</taxon>
        <taxon>Asteraceae</taxon>
        <taxon>Asteroideae</taxon>
        <taxon>Anthemideae</taxon>
        <taxon>Anthemidinae</taxon>
        <taxon>Tanacetum</taxon>
    </lineage>
</organism>
<protein>
    <submittedName>
        <fullName evidence="1">Uncharacterized protein</fullName>
    </submittedName>
</protein>
<dbReference type="EMBL" id="BQNB010015487">
    <property type="protein sequence ID" value="GJT40583.1"/>
    <property type="molecule type" value="Genomic_DNA"/>
</dbReference>
<evidence type="ECO:0000313" key="2">
    <source>
        <dbReference type="Proteomes" id="UP001151760"/>
    </source>
</evidence>
<reference evidence="1" key="1">
    <citation type="journal article" date="2022" name="Int. J. Mol. Sci.">
        <title>Draft Genome of Tanacetum Coccineum: Genomic Comparison of Closely Related Tanacetum-Family Plants.</title>
        <authorList>
            <person name="Yamashiro T."/>
            <person name="Shiraishi A."/>
            <person name="Nakayama K."/>
            <person name="Satake H."/>
        </authorList>
    </citation>
    <scope>NUCLEOTIDE SEQUENCE</scope>
</reference>
<keyword evidence="2" id="KW-1185">Reference proteome</keyword>
<dbReference type="Proteomes" id="UP001151760">
    <property type="component" value="Unassembled WGS sequence"/>
</dbReference>
<gene>
    <name evidence="1" type="ORF">Tco_0940448</name>
</gene>